<feature type="region of interest" description="Disordered" evidence="1">
    <location>
        <begin position="152"/>
        <end position="183"/>
    </location>
</feature>
<sequence length="575" mass="65127">MPLQENPRPPCSPGLDALFDKFFDWPAFSGCSQSLAKASHYPGSSAQESLSSLVPGLPFSLDDLGSELIRMRAFDEPALGSDYSGRTTPELIRGGSTSPSDHSGSLLVDQADESLHRPRFTLREAQAHDDEWTYPQTEAALKAVARGYPPHLHIHSDSLPGVQSAGQKRRRSGNEVEKRPRQLVDPVQTADVRKSGACLPCRVTKTRCHESGVCPTCRKSFPDHSHLVCNRKTPAMAWPIATRGLDVWSKSAKQEERLCSCSRKHFGKPKQIAIFLTEDSNSPALLATVQPYVSNDERGDAINPNKADFPRDHVPSHETLQRWVEGQIRREHRPDFAQALQKFLLVYSEGGRLLPKHDLVENVHKMNCFFKIWKRSSFWCRDPANNVAVLPLSVQARLRNIAREALKSLEYKVLKSLDECLGQHAQPHSPERMAVWACLWQLILIYRDLLAAYKTKIARLTRDGGGHDYPVESYLVNFRQLADSHFPLVAVFYHYQFRTKKSLEFSLDWIDTGNVSRLPSKIRSEIRRAGQHLLDSRKHMYQSLQTSTSDSDRLLCVLVVNHELKKLSARRRVHK</sequence>
<accession>A0A0F7ZND8</accession>
<name>A0A0F7ZND8_9HYPO</name>
<dbReference type="EMBL" id="KQ030534">
    <property type="protein sequence ID" value="KJZ73575.1"/>
    <property type="molecule type" value="Genomic_DNA"/>
</dbReference>
<organism evidence="2 3">
    <name type="scientific">Hirsutella minnesotensis 3608</name>
    <dbReference type="NCBI Taxonomy" id="1043627"/>
    <lineage>
        <taxon>Eukaryota</taxon>
        <taxon>Fungi</taxon>
        <taxon>Dikarya</taxon>
        <taxon>Ascomycota</taxon>
        <taxon>Pezizomycotina</taxon>
        <taxon>Sordariomycetes</taxon>
        <taxon>Hypocreomycetidae</taxon>
        <taxon>Hypocreales</taxon>
        <taxon>Ophiocordycipitaceae</taxon>
        <taxon>Hirsutella</taxon>
    </lineage>
</organism>
<evidence type="ECO:0000256" key="1">
    <source>
        <dbReference type="SAM" id="MobiDB-lite"/>
    </source>
</evidence>
<dbReference type="Proteomes" id="UP000054481">
    <property type="component" value="Unassembled WGS sequence"/>
</dbReference>
<keyword evidence="3" id="KW-1185">Reference proteome</keyword>
<protein>
    <submittedName>
        <fullName evidence="2">Uncharacterized protein</fullName>
    </submittedName>
</protein>
<dbReference type="OrthoDB" id="5426982at2759"/>
<feature type="region of interest" description="Disordered" evidence="1">
    <location>
        <begin position="80"/>
        <end position="104"/>
    </location>
</feature>
<gene>
    <name evidence="2" type="ORF">HIM_07131</name>
</gene>
<evidence type="ECO:0000313" key="2">
    <source>
        <dbReference type="EMBL" id="KJZ73575.1"/>
    </source>
</evidence>
<reference evidence="2 3" key="1">
    <citation type="journal article" date="2014" name="Genome Biol. Evol.">
        <title>Comparative genomics and transcriptomics analyses reveal divergent lifestyle features of nematode endoparasitic fungus Hirsutella minnesotensis.</title>
        <authorList>
            <person name="Lai Y."/>
            <person name="Liu K."/>
            <person name="Zhang X."/>
            <person name="Zhang X."/>
            <person name="Li K."/>
            <person name="Wang N."/>
            <person name="Shu C."/>
            <person name="Wu Y."/>
            <person name="Wang C."/>
            <person name="Bushley K.E."/>
            <person name="Xiang M."/>
            <person name="Liu X."/>
        </authorList>
    </citation>
    <scope>NUCLEOTIDE SEQUENCE [LARGE SCALE GENOMIC DNA]</scope>
    <source>
        <strain evidence="2 3">3608</strain>
    </source>
</reference>
<proteinExistence type="predicted"/>
<dbReference type="AlphaFoldDB" id="A0A0F7ZND8"/>
<evidence type="ECO:0000313" key="3">
    <source>
        <dbReference type="Proteomes" id="UP000054481"/>
    </source>
</evidence>
<feature type="compositionally biased region" description="Basic and acidic residues" evidence="1">
    <location>
        <begin position="172"/>
        <end position="182"/>
    </location>
</feature>